<dbReference type="InterPro" id="IPR029058">
    <property type="entry name" value="AB_hydrolase_fold"/>
</dbReference>
<dbReference type="PROSITE" id="PS00131">
    <property type="entry name" value="CARBOXYPEPT_SER_SER"/>
    <property type="match status" value="1"/>
</dbReference>
<evidence type="ECO:0000256" key="2">
    <source>
        <dbReference type="RuleBase" id="RU361156"/>
    </source>
</evidence>
<dbReference type="InterPro" id="IPR001563">
    <property type="entry name" value="Peptidase_S10"/>
</dbReference>
<comment type="caution">
    <text evidence="3">The sequence shown here is derived from an EMBL/GenBank/DDBJ whole genome shotgun (WGS) entry which is preliminary data.</text>
</comment>
<comment type="similarity">
    <text evidence="1 2">Belongs to the peptidase S10 family.</text>
</comment>
<dbReference type="GO" id="GO:0006508">
    <property type="term" value="P:proteolysis"/>
    <property type="evidence" value="ECO:0007669"/>
    <property type="project" value="UniProtKB-KW"/>
</dbReference>
<keyword evidence="2" id="KW-0645">Protease</keyword>
<dbReference type="FunFam" id="3.40.50.1820:FF:000123">
    <property type="entry name" value="Carboxypeptidase"/>
    <property type="match status" value="1"/>
</dbReference>
<evidence type="ECO:0000313" key="4">
    <source>
        <dbReference type="Proteomes" id="UP000807115"/>
    </source>
</evidence>
<dbReference type="PANTHER" id="PTHR11802">
    <property type="entry name" value="SERINE PROTEASE FAMILY S10 SERINE CARBOXYPEPTIDASE"/>
    <property type="match status" value="1"/>
</dbReference>
<dbReference type="GO" id="GO:0004185">
    <property type="term" value="F:serine-type carboxypeptidase activity"/>
    <property type="evidence" value="ECO:0007669"/>
    <property type="project" value="UniProtKB-UniRule"/>
</dbReference>
<feature type="chain" id="PRO_5038168684" description="Carboxypeptidase" evidence="2">
    <location>
        <begin position="26"/>
        <end position="447"/>
    </location>
</feature>
<dbReference type="PANTHER" id="PTHR11802:SF513">
    <property type="entry name" value="CARBOXYPEPTIDASE"/>
    <property type="match status" value="1"/>
</dbReference>
<feature type="signal peptide" evidence="2">
    <location>
        <begin position="1"/>
        <end position="25"/>
    </location>
</feature>
<dbReference type="EC" id="3.4.16.-" evidence="2"/>
<gene>
    <name evidence="3" type="ORF">BDA96_10G202800</name>
</gene>
<evidence type="ECO:0000256" key="1">
    <source>
        <dbReference type="ARBA" id="ARBA00009431"/>
    </source>
</evidence>
<sequence>MGIRSPTGLLCLMLLIQLGLGLGEAATVSNGTTDGKERWGYVEIRPKANLFWWFYQSSQRVSTPEHPWPTILWLQGGPGESGIGSGNFQGIGPLDVDLKPRNPTWLQKADLIFVDNPVGVGYSYVEDESALVKTDLEAAADLTELLKALVKELPTLQSSPLFLVGESYGGKLAAVTGVSVARAIHAGTLKITLGGVVLGDSWISPDDHALSYPWLLKDVSRLDDNAVSKAIMMAVTVKQQMVYGQFAAAYKTWVDLLDLIDAKSGNINMENFMVDNTVSSAVLSYLVTRPLSAAATDGPNTISGILNGVIEQKLRIIPNNITWQAVSLQVFDALTNDFMKPAINEVDELLSYGVNVTVYQGQLDVICSTLGTEAWVKRLKWEGLHNFLSLPRKPLHYCHPYYLTNGFVRSYKNLHFYWILGAGHSVPVDKPCTALYMIGSIVQSPAS</sequence>
<keyword evidence="2" id="KW-0732">Signal</keyword>
<dbReference type="SUPFAM" id="SSF53474">
    <property type="entry name" value="alpha/beta-Hydrolases"/>
    <property type="match status" value="1"/>
</dbReference>
<dbReference type="PRINTS" id="PR00724">
    <property type="entry name" value="CRBOXYPTASEC"/>
</dbReference>
<reference evidence="3" key="2">
    <citation type="submission" date="2020-10" db="EMBL/GenBank/DDBJ databases">
        <authorList>
            <person name="Cooper E.A."/>
            <person name="Brenton Z.W."/>
            <person name="Flinn B.S."/>
            <person name="Jenkins J."/>
            <person name="Shu S."/>
            <person name="Flowers D."/>
            <person name="Luo F."/>
            <person name="Wang Y."/>
            <person name="Xia P."/>
            <person name="Barry K."/>
            <person name="Daum C."/>
            <person name="Lipzen A."/>
            <person name="Yoshinaga Y."/>
            <person name="Schmutz J."/>
            <person name="Saski C."/>
            <person name="Vermerris W."/>
            <person name="Kresovich S."/>
        </authorList>
    </citation>
    <scope>NUCLEOTIDE SEQUENCE</scope>
</reference>
<dbReference type="Pfam" id="PF00450">
    <property type="entry name" value="Peptidase_S10"/>
    <property type="match status" value="1"/>
</dbReference>
<reference evidence="3" key="1">
    <citation type="journal article" date="2019" name="BMC Genomics">
        <title>A new reference genome for Sorghum bicolor reveals high levels of sequence similarity between sweet and grain genotypes: implications for the genetics of sugar metabolism.</title>
        <authorList>
            <person name="Cooper E.A."/>
            <person name="Brenton Z.W."/>
            <person name="Flinn B.S."/>
            <person name="Jenkins J."/>
            <person name="Shu S."/>
            <person name="Flowers D."/>
            <person name="Luo F."/>
            <person name="Wang Y."/>
            <person name="Xia P."/>
            <person name="Barry K."/>
            <person name="Daum C."/>
            <person name="Lipzen A."/>
            <person name="Yoshinaga Y."/>
            <person name="Schmutz J."/>
            <person name="Saski C."/>
            <person name="Vermerris W."/>
            <person name="Kresovich S."/>
        </authorList>
    </citation>
    <scope>NUCLEOTIDE SEQUENCE</scope>
</reference>
<dbReference type="AlphaFoldDB" id="A0A921Q5M2"/>
<dbReference type="Gene3D" id="3.40.50.1820">
    <property type="entry name" value="alpha/beta hydrolase"/>
    <property type="match status" value="1"/>
</dbReference>
<keyword evidence="2" id="KW-0121">Carboxypeptidase</keyword>
<proteinExistence type="inferred from homology"/>
<dbReference type="InterPro" id="IPR018202">
    <property type="entry name" value="Ser_caboxypep_ser_AS"/>
</dbReference>
<protein>
    <recommendedName>
        <fullName evidence="2">Carboxypeptidase</fullName>
        <ecNumber evidence="2">3.4.16.-</ecNumber>
    </recommendedName>
</protein>
<name>A0A921Q5M2_SORBI</name>
<dbReference type="Proteomes" id="UP000807115">
    <property type="component" value="Chromosome 10"/>
</dbReference>
<dbReference type="EMBL" id="CM027689">
    <property type="protein sequence ID" value="KAG0514560.1"/>
    <property type="molecule type" value="Genomic_DNA"/>
</dbReference>
<organism evidence="3 4">
    <name type="scientific">Sorghum bicolor</name>
    <name type="common">Sorghum</name>
    <name type="synonym">Sorghum vulgare</name>
    <dbReference type="NCBI Taxonomy" id="4558"/>
    <lineage>
        <taxon>Eukaryota</taxon>
        <taxon>Viridiplantae</taxon>
        <taxon>Streptophyta</taxon>
        <taxon>Embryophyta</taxon>
        <taxon>Tracheophyta</taxon>
        <taxon>Spermatophyta</taxon>
        <taxon>Magnoliopsida</taxon>
        <taxon>Liliopsida</taxon>
        <taxon>Poales</taxon>
        <taxon>Poaceae</taxon>
        <taxon>PACMAD clade</taxon>
        <taxon>Panicoideae</taxon>
        <taxon>Andropogonodae</taxon>
        <taxon>Andropogoneae</taxon>
        <taxon>Sorghinae</taxon>
        <taxon>Sorghum</taxon>
    </lineage>
</organism>
<accession>A0A921Q5M2</accession>
<keyword evidence="2" id="KW-0378">Hydrolase</keyword>
<evidence type="ECO:0000313" key="3">
    <source>
        <dbReference type="EMBL" id="KAG0514560.1"/>
    </source>
</evidence>